<comment type="caution">
    <text evidence="5">The sequence shown here is derived from an EMBL/GenBank/DDBJ whole genome shotgun (WGS) entry which is preliminary data.</text>
</comment>
<evidence type="ECO:0000259" key="3">
    <source>
        <dbReference type="Pfam" id="PF00350"/>
    </source>
</evidence>
<name>A0A8H5BY35_9AGAR</name>
<feature type="domain" description="DUF7605" evidence="4">
    <location>
        <begin position="896"/>
        <end position="1058"/>
    </location>
</feature>
<sequence>MPPFSPLSLLPGKLLGRFLVSEPSKESTDKATPEMYNVKPEPSEAQLPPAGPSNPNPVKNEPSQTNLLAYLTGRAVPKAEPVAEDLPKAEEEIQFGGTYQPPPPPRHHVYESASDIDYAPENALQEGLNMVKTIEDTVKTLVLGSKLRQEVWQREIANLKGQSSPTTLIAVCGATGAGKSSILNAVLDDNIVPTSGMRACTAVVTEIAYHNKSTINGEVAFLSEAEWRQELGVLLHDLVDEDGTIKRTTDLKSDAGVAWSKVHAVYPNTDIEKLVTLSVDEILNLDRDVAQILGTTKKIVAKDSKTFGKEIAKYIDSKDQKRGEKKDKKKDAPKEKSLMDKVRQAAGQSVTAKKGPPKGDEPALWPLIRVADANAARNNIAKDYMKKANCIWILAPITRAVDDKTARDLLGDAFKMQLMMGTPVSRFFLDGNYDDHCITFIASKCDDISCSEVISALDLYSEPELEEIEERIESCREQTAEQKKKKAAADKAIKAKTEELKDLRDRTEDWKSHLDALRAGEAYESKFAAKASTATSSKKRKSNGKGKRGSPKRRRSAASDDDSDDDVSIVTDSDADEESERSGSDSDSDADDSDADSALEVASGLMEEETEETLEDKLESGKAAIKALRDTLKDLKQEKREASDSMSNLEKQLSKAQKEKNAFCSLKRSEFSRDVLKEDFRTGLKDLDDTAAEERDPENFDPSKQLRDYSKIDLPVFTCSSRDYVRLKGQVKGDGSPSCFSNVDHTGIPALQEWCHQLTIASRERAARGFLTHLGTFARSIQSYVQGIGDVTAIDREALRDKWESRGFVNHAQQDDEDPWARFLAAGDLDRYLDGHNLNPNREPEEKLDADGNPIGITPRLCKEFSELVDDCVEDLKQNFKDGLEEKCRQGASDASKAAVPLHDEFASSMHWGTYRATLRRHGSWRRDFNVELIAPFTKSIAHSWSQLFESDLFAPFDAAINAAIKNLLQEFEESSAPGLKDRVKLQGEACLEEARQTLQNMIAAVQETMVSQQKEISRCMAPHVQQELVPGYNRAMEERGTGSVARQKAYMRNYVGDVKDDMFEEGADVILNRLDEAAAAVGKALDDSLGSLAQKIEVNLAVLWEGLRDDPAQVRARKHVVDIVAEIQRQLAFWLAAAQTKKEQAQQQDEDVDMA</sequence>
<feature type="compositionally biased region" description="Acidic residues" evidence="2">
    <location>
        <begin position="559"/>
        <end position="579"/>
    </location>
</feature>
<evidence type="ECO:0008006" key="7">
    <source>
        <dbReference type="Google" id="ProtNLM"/>
    </source>
</evidence>
<evidence type="ECO:0000256" key="1">
    <source>
        <dbReference type="SAM" id="Coils"/>
    </source>
</evidence>
<dbReference type="InterPro" id="IPR027417">
    <property type="entry name" value="P-loop_NTPase"/>
</dbReference>
<dbReference type="OrthoDB" id="3598281at2759"/>
<feature type="coiled-coil region" evidence="1">
    <location>
        <begin position="465"/>
        <end position="513"/>
    </location>
</feature>
<feature type="domain" description="Dynamin N-terminal" evidence="3">
    <location>
        <begin position="169"/>
        <end position="259"/>
    </location>
</feature>
<evidence type="ECO:0000313" key="5">
    <source>
        <dbReference type="EMBL" id="KAF5331684.1"/>
    </source>
</evidence>
<reference evidence="5 6" key="1">
    <citation type="journal article" date="2020" name="ISME J.">
        <title>Uncovering the hidden diversity of litter-decomposition mechanisms in mushroom-forming fungi.</title>
        <authorList>
            <person name="Floudas D."/>
            <person name="Bentzer J."/>
            <person name="Ahren D."/>
            <person name="Johansson T."/>
            <person name="Persson P."/>
            <person name="Tunlid A."/>
        </authorList>
    </citation>
    <scope>NUCLEOTIDE SEQUENCE [LARGE SCALE GENOMIC DNA]</scope>
    <source>
        <strain evidence="5 6">CBS 175.51</strain>
    </source>
</reference>
<proteinExistence type="predicted"/>
<keyword evidence="1" id="KW-0175">Coiled coil</keyword>
<feature type="compositionally biased region" description="Basic residues" evidence="2">
    <location>
        <begin position="537"/>
        <end position="556"/>
    </location>
</feature>
<dbReference type="EMBL" id="JAACJK010000113">
    <property type="protein sequence ID" value="KAF5331684.1"/>
    <property type="molecule type" value="Genomic_DNA"/>
</dbReference>
<dbReference type="Proteomes" id="UP000541558">
    <property type="component" value="Unassembled WGS sequence"/>
</dbReference>
<feature type="compositionally biased region" description="Acidic residues" evidence="2">
    <location>
        <begin position="586"/>
        <end position="597"/>
    </location>
</feature>
<feature type="region of interest" description="Disordered" evidence="2">
    <location>
        <begin position="318"/>
        <end position="361"/>
    </location>
</feature>
<accession>A0A8H5BY35</accession>
<evidence type="ECO:0000259" key="4">
    <source>
        <dbReference type="Pfam" id="PF24564"/>
    </source>
</evidence>
<dbReference type="PANTHER" id="PTHR36681:SF3">
    <property type="entry name" value="NUCLEAR GTPASE, GERMINAL CENTER-ASSOCIATED, TANDEM DUPLICATE 3"/>
    <property type="match status" value="1"/>
</dbReference>
<gene>
    <name evidence="5" type="ORF">D9611_007745</name>
</gene>
<dbReference type="Pfam" id="PF00350">
    <property type="entry name" value="Dynamin_N"/>
    <property type="match status" value="1"/>
</dbReference>
<dbReference type="PANTHER" id="PTHR36681">
    <property type="entry name" value="NUCLEAR GTPASE, GERMINAL CENTER-ASSOCIATED, TANDEM DUPLICATE 3"/>
    <property type="match status" value="1"/>
</dbReference>
<dbReference type="InterPro" id="IPR045063">
    <property type="entry name" value="Dynamin_N"/>
</dbReference>
<dbReference type="Gene3D" id="3.40.50.300">
    <property type="entry name" value="P-loop containing nucleotide triphosphate hydrolases"/>
    <property type="match status" value="1"/>
</dbReference>
<protein>
    <recommendedName>
        <fullName evidence="7">Nuclear GTPase SLIP-GC</fullName>
    </recommendedName>
</protein>
<dbReference type="InterPro" id="IPR056024">
    <property type="entry name" value="DUF7605"/>
</dbReference>
<keyword evidence="6" id="KW-1185">Reference proteome</keyword>
<organism evidence="5 6">
    <name type="scientific">Ephemerocybe angulata</name>
    <dbReference type="NCBI Taxonomy" id="980116"/>
    <lineage>
        <taxon>Eukaryota</taxon>
        <taxon>Fungi</taxon>
        <taxon>Dikarya</taxon>
        <taxon>Basidiomycota</taxon>
        <taxon>Agaricomycotina</taxon>
        <taxon>Agaricomycetes</taxon>
        <taxon>Agaricomycetidae</taxon>
        <taxon>Agaricales</taxon>
        <taxon>Agaricineae</taxon>
        <taxon>Psathyrellaceae</taxon>
        <taxon>Ephemerocybe</taxon>
    </lineage>
</organism>
<feature type="region of interest" description="Disordered" evidence="2">
    <location>
        <begin position="530"/>
        <end position="620"/>
    </location>
</feature>
<evidence type="ECO:0000313" key="6">
    <source>
        <dbReference type="Proteomes" id="UP000541558"/>
    </source>
</evidence>
<feature type="compositionally biased region" description="Basic and acidic residues" evidence="2">
    <location>
        <begin position="318"/>
        <end position="343"/>
    </location>
</feature>
<dbReference type="Pfam" id="PF24564">
    <property type="entry name" value="DUF7605"/>
    <property type="match status" value="1"/>
</dbReference>
<evidence type="ECO:0000256" key="2">
    <source>
        <dbReference type="SAM" id="MobiDB-lite"/>
    </source>
</evidence>
<dbReference type="SUPFAM" id="SSF52540">
    <property type="entry name" value="P-loop containing nucleoside triphosphate hydrolases"/>
    <property type="match status" value="2"/>
</dbReference>
<feature type="compositionally biased region" description="Basic and acidic residues" evidence="2">
    <location>
        <begin position="23"/>
        <end position="32"/>
    </location>
</feature>
<feature type="region of interest" description="Disordered" evidence="2">
    <location>
        <begin position="20"/>
        <end position="63"/>
    </location>
</feature>
<dbReference type="AlphaFoldDB" id="A0A8H5BY35"/>